<dbReference type="EMBL" id="CP001055">
    <property type="protein sequence ID" value="ACC97801.1"/>
    <property type="molecule type" value="Genomic_DNA"/>
</dbReference>
<dbReference type="HOGENOM" id="CLU_2478430_0_0_0"/>
<keyword evidence="1" id="KW-0812">Transmembrane</keyword>
<dbReference type="RefSeq" id="WP_012414416.1">
    <property type="nucleotide sequence ID" value="NC_010644.1"/>
</dbReference>
<keyword evidence="1" id="KW-0472">Membrane</keyword>
<feature type="transmembrane region" description="Helical" evidence="1">
    <location>
        <begin position="61"/>
        <end position="81"/>
    </location>
</feature>
<proteinExistence type="predicted"/>
<evidence type="ECO:0000313" key="3">
    <source>
        <dbReference type="Proteomes" id="UP000001029"/>
    </source>
</evidence>
<gene>
    <name evidence="2" type="ordered locus">Emin_0239</name>
</gene>
<keyword evidence="1" id="KW-1133">Transmembrane helix</keyword>
<sequence length="87" mass="9980">MKLFKSIIVFIGLWIIATVGLFFAGFYLFPSQYRCTIGKNGATLCLSVPNPELEIFAKTGWIFLFSFLLAFLLFVIIRMLFKSKKTK</sequence>
<feature type="transmembrane region" description="Helical" evidence="1">
    <location>
        <begin position="7"/>
        <end position="29"/>
    </location>
</feature>
<organism evidence="2 3">
    <name type="scientific">Elusimicrobium minutum (strain Pei191)</name>
    <dbReference type="NCBI Taxonomy" id="445932"/>
    <lineage>
        <taxon>Bacteria</taxon>
        <taxon>Pseudomonadati</taxon>
        <taxon>Elusimicrobiota</taxon>
        <taxon>Elusimicrobia</taxon>
        <taxon>Elusimicrobiales</taxon>
        <taxon>Elusimicrobiaceae</taxon>
        <taxon>Elusimicrobium</taxon>
    </lineage>
</organism>
<reference evidence="2 3" key="1">
    <citation type="journal article" date="2009" name="Appl. Environ. Microbiol.">
        <title>Genomic analysis of 'Elusimicrobium minutum,' the first cultivated representative of the phylum 'Elusimicrobia' (formerly termite group 1).</title>
        <authorList>
            <person name="Herlemann D.P.R."/>
            <person name="Geissinger O."/>
            <person name="Ikeda-Ohtsubo W."/>
            <person name="Kunin V."/>
            <person name="Sun H."/>
            <person name="Lapidus A."/>
            <person name="Hugenholtz P."/>
            <person name="Brune A."/>
        </authorList>
    </citation>
    <scope>NUCLEOTIDE SEQUENCE [LARGE SCALE GENOMIC DNA]</scope>
    <source>
        <strain evidence="2 3">Pei191</strain>
    </source>
</reference>
<evidence type="ECO:0000313" key="2">
    <source>
        <dbReference type="EMBL" id="ACC97801.1"/>
    </source>
</evidence>
<accession>B2KB42</accession>
<name>B2KB42_ELUMP</name>
<dbReference type="AlphaFoldDB" id="B2KB42"/>
<dbReference type="KEGG" id="emi:Emin_0239"/>
<dbReference type="Proteomes" id="UP000001029">
    <property type="component" value="Chromosome"/>
</dbReference>
<protein>
    <submittedName>
        <fullName evidence="2">Uncharacterized protein</fullName>
    </submittedName>
</protein>
<keyword evidence="3" id="KW-1185">Reference proteome</keyword>
<evidence type="ECO:0000256" key="1">
    <source>
        <dbReference type="SAM" id="Phobius"/>
    </source>
</evidence>